<protein>
    <submittedName>
        <fullName evidence="1">Uncharacterized protein</fullName>
    </submittedName>
</protein>
<organism evidence="1 2">
    <name type="scientific">Aliikangiella marina</name>
    <dbReference type="NCBI Taxonomy" id="1712262"/>
    <lineage>
        <taxon>Bacteria</taxon>
        <taxon>Pseudomonadati</taxon>
        <taxon>Pseudomonadota</taxon>
        <taxon>Gammaproteobacteria</taxon>
        <taxon>Oceanospirillales</taxon>
        <taxon>Pleioneaceae</taxon>
        <taxon>Aliikangiella</taxon>
    </lineage>
</organism>
<evidence type="ECO:0000313" key="1">
    <source>
        <dbReference type="EMBL" id="TQV75245.1"/>
    </source>
</evidence>
<sequence>MSVQQIPTILKTMHPQFGHQEAIKITSSQFNMMKEVIQEYCRSHDAPRLYGILGRINRRMKQPNTPHLWHTEFDYFASSMMQALKENNYCRLEDTIDDINDIFQRTNKGSMPGRNRHDDRMQIMSIFG</sequence>
<reference evidence="1 2" key="1">
    <citation type="submission" date="2019-06" db="EMBL/GenBank/DDBJ databases">
        <title>Draft genome of Aliikangiella marina GYP-15.</title>
        <authorList>
            <person name="Wang G."/>
        </authorList>
    </citation>
    <scope>NUCLEOTIDE SEQUENCE [LARGE SCALE GENOMIC DNA]</scope>
    <source>
        <strain evidence="1 2">GYP-15</strain>
    </source>
</reference>
<accession>A0A545TDF8</accession>
<gene>
    <name evidence="1" type="ORF">FLL45_09930</name>
</gene>
<evidence type="ECO:0000313" key="2">
    <source>
        <dbReference type="Proteomes" id="UP000317839"/>
    </source>
</evidence>
<proteinExistence type="predicted"/>
<dbReference type="EMBL" id="VIKR01000002">
    <property type="protein sequence ID" value="TQV75245.1"/>
    <property type="molecule type" value="Genomic_DNA"/>
</dbReference>
<dbReference type="OrthoDB" id="6196104at2"/>
<dbReference type="AlphaFoldDB" id="A0A545TDF8"/>
<dbReference type="Proteomes" id="UP000317839">
    <property type="component" value="Unassembled WGS sequence"/>
</dbReference>
<comment type="caution">
    <text evidence="1">The sequence shown here is derived from an EMBL/GenBank/DDBJ whole genome shotgun (WGS) entry which is preliminary data.</text>
</comment>
<name>A0A545TDF8_9GAMM</name>
<dbReference type="RefSeq" id="WP_142941861.1">
    <property type="nucleotide sequence ID" value="NZ_VIKR01000002.1"/>
</dbReference>
<keyword evidence="2" id="KW-1185">Reference proteome</keyword>